<protein>
    <recommendedName>
        <fullName evidence="4">WD40 repeat-containing protein SMU1</fullName>
    </recommendedName>
</protein>
<dbReference type="WBParaSite" id="SMUV_0000505001-mRNA-1">
    <property type="protein sequence ID" value="SMUV_0000505001-mRNA-1"/>
    <property type="gene ID" value="SMUV_0000505001"/>
</dbReference>
<dbReference type="PROSITE" id="PS00678">
    <property type="entry name" value="WD_REPEATS_1"/>
    <property type="match status" value="1"/>
</dbReference>
<dbReference type="Proteomes" id="UP000046393">
    <property type="component" value="Unplaced"/>
</dbReference>
<dbReference type="SMART" id="SM00320">
    <property type="entry name" value="WD40"/>
    <property type="match status" value="3"/>
</dbReference>
<evidence type="ECO:0000256" key="2">
    <source>
        <dbReference type="ARBA" id="ARBA00022574"/>
    </source>
</evidence>
<dbReference type="InterPro" id="IPR001680">
    <property type="entry name" value="WD40_rpt"/>
</dbReference>
<dbReference type="STRING" id="451379.A0A0N5AKM2"/>
<dbReference type="SUPFAM" id="SSF50978">
    <property type="entry name" value="WD40 repeat-like"/>
    <property type="match status" value="1"/>
</dbReference>
<evidence type="ECO:0000256" key="4">
    <source>
        <dbReference type="ARBA" id="ARBA00026184"/>
    </source>
</evidence>
<proteinExistence type="predicted"/>
<keyword evidence="2 5" id="KW-0853">WD repeat</keyword>
<evidence type="ECO:0000256" key="3">
    <source>
        <dbReference type="ARBA" id="ARBA00022737"/>
    </source>
</evidence>
<feature type="repeat" description="WD" evidence="5">
    <location>
        <begin position="120"/>
        <end position="153"/>
    </location>
</feature>
<dbReference type="InterPro" id="IPR019775">
    <property type="entry name" value="WD40_repeat_CS"/>
</dbReference>
<name>A0A0N5AKM2_9BILA</name>
<keyword evidence="6" id="KW-1185">Reference proteome</keyword>
<evidence type="ECO:0000256" key="5">
    <source>
        <dbReference type="PROSITE-ProRule" id="PRU00221"/>
    </source>
</evidence>
<accession>A0A0N5AKM2</accession>
<evidence type="ECO:0000313" key="6">
    <source>
        <dbReference type="Proteomes" id="UP000046393"/>
    </source>
</evidence>
<dbReference type="PROSITE" id="PS50294">
    <property type="entry name" value="WD_REPEATS_REGION"/>
    <property type="match status" value="1"/>
</dbReference>
<evidence type="ECO:0000256" key="1">
    <source>
        <dbReference type="ARBA" id="ARBA00004324"/>
    </source>
</evidence>
<organism evidence="6 7">
    <name type="scientific">Syphacia muris</name>
    <dbReference type="NCBI Taxonomy" id="451379"/>
    <lineage>
        <taxon>Eukaryota</taxon>
        <taxon>Metazoa</taxon>
        <taxon>Ecdysozoa</taxon>
        <taxon>Nematoda</taxon>
        <taxon>Chromadorea</taxon>
        <taxon>Rhabditida</taxon>
        <taxon>Spirurina</taxon>
        <taxon>Oxyuridomorpha</taxon>
        <taxon>Oxyuroidea</taxon>
        <taxon>Oxyuridae</taxon>
        <taxon>Syphacia</taxon>
    </lineage>
</organism>
<evidence type="ECO:0000313" key="7">
    <source>
        <dbReference type="WBParaSite" id="SMUV_0000505001-mRNA-1"/>
    </source>
</evidence>
<dbReference type="PANTHER" id="PTHR22848">
    <property type="entry name" value="WD40 REPEAT PROTEIN"/>
    <property type="match status" value="1"/>
</dbReference>
<sequence>MDLKDGHLCISASSDATVRVWNLKTSECVNTFRVSGDAAVNSVHPLPKSDSQFVVCNRTNTVVIVNIRGQIVKTLTSGKREKGDFVSCVVSPRGEWVYCVAEDHVLYCFSLISGNLESTLLVHDEIVHGLCHHPHQNLIASFAEDGLLKLWKP</sequence>
<reference evidence="7" key="1">
    <citation type="submission" date="2017-02" db="UniProtKB">
        <authorList>
            <consortium name="WormBaseParasite"/>
        </authorList>
    </citation>
    <scope>IDENTIFICATION</scope>
</reference>
<dbReference type="GO" id="GO:0000398">
    <property type="term" value="P:mRNA splicing, via spliceosome"/>
    <property type="evidence" value="ECO:0007669"/>
    <property type="project" value="InterPro"/>
</dbReference>
<comment type="subcellular location">
    <subcellularLocation>
        <location evidence="1">Nucleus speckle</location>
    </subcellularLocation>
</comment>
<dbReference type="InterPro" id="IPR036322">
    <property type="entry name" value="WD40_repeat_dom_sf"/>
</dbReference>
<dbReference type="Gene3D" id="2.130.10.10">
    <property type="entry name" value="YVTN repeat-like/Quinoprotein amine dehydrogenase"/>
    <property type="match status" value="1"/>
</dbReference>
<dbReference type="Pfam" id="PF00400">
    <property type="entry name" value="WD40"/>
    <property type="match status" value="2"/>
</dbReference>
<keyword evidence="3" id="KW-0677">Repeat</keyword>
<dbReference type="GO" id="GO:0016607">
    <property type="term" value="C:nuclear speck"/>
    <property type="evidence" value="ECO:0007669"/>
    <property type="project" value="UniProtKB-SubCell"/>
</dbReference>
<dbReference type="PROSITE" id="PS50082">
    <property type="entry name" value="WD_REPEATS_2"/>
    <property type="match status" value="2"/>
</dbReference>
<dbReference type="AlphaFoldDB" id="A0A0N5AKM2"/>
<dbReference type="InterPro" id="IPR015943">
    <property type="entry name" value="WD40/YVTN_repeat-like_dom_sf"/>
</dbReference>
<feature type="repeat" description="WD" evidence="5">
    <location>
        <begin position="5"/>
        <end position="31"/>
    </location>
</feature>
<dbReference type="InterPro" id="IPR045184">
    <property type="entry name" value="SMU1"/>
</dbReference>